<reference evidence="2" key="1">
    <citation type="submission" date="2016-11" db="UniProtKB">
        <authorList>
            <consortium name="WormBaseParasite"/>
        </authorList>
    </citation>
    <scope>IDENTIFICATION</scope>
</reference>
<protein>
    <submittedName>
        <fullName evidence="2">Uncharacterized protein</fullName>
    </submittedName>
</protein>
<name>A0A1I7WZ87_HETBA</name>
<sequence length="24" mass="3049">MNEWSVTFTMNFKIDYILLKYYNN</sequence>
<evidence type="ECO:0000313" key="1">
    <source>
        <dbReference type="Proteomes" id="UP000095283"/>
    </source>
</evidence>
<organism evidence="1 2">
    <name type="scientific">Heterorhabditis bacteriophora</name>
    <name type="common">Entomopathogenic nematode worm</name>
    <dbReference type="NCBI Taxonomy" id="37862"/>
    <lineage>
        <taxon>Eukaryota</taxon>
        <taxon>Metazoa</taxon>
        <taxon>Ecdysozoa</taxon>
        <taxon>Nematoda</taxon>
        <taxon>Chromadorea</taxon>
        <taxon>Rhabditida</taxon>
        <taxon>Rhabditina</taxon>
        <taxon>Rhabditomorpha</taxon>
        <taxon>Strongyloidea</taxon>
        <taxon>Heterorhabditidae</taxon>
        <taxon>Heterorhabditis</taxon>
    </lineage>
</organism>
<dbReference type="Proteomes" id="UP000095283">
    <property type="component" value="Unplaced"/>
</dbReference>
<accession>A0A1I7WZ87</accession>
<evidence type="ECO:0000313" key="2">
    <source>
        <dbReference type="WBParaSite" id="Hba_10487"/>
    </source>
</evidence>
<keyword evidence="1" id="KW-1185">Reference proteome</keyword>
<dbReference type="AlphaFoldDB" id="A0A1I7WZ87"/>
<dbReference type="WBParaSite" id="Hba_10487">
    <property type="protein sequence ID" value="Hba_10487"/>
    <property type="gene ID" value="Hba_10487"/>
</dbReference>
<proteinExistence type="predicted"/>